<protein>
    <recommendedName>
        <fullName evidence="4">RING-type E3 ubiquitin transferase</fullName>
        <ecNumber evidence="4">2.3.2.27</ecNumber>
    </recommendedName>
</protein>
<feature type="domain" description="U-box" evidence="10">
    <location>
        <begin position="685"/>
        <end position="759"/>
    </location>
</feature>
<keyword evidence="12" id="KW-1185">Reference proteome</keyword>
<evidence type="ECO:0000259" key="9">
    <source>
        <dbReference type="PROSITE" id="PS50011"/>
    </source>
</evidence>
<dbReference type="STRING" id="3775.A0A1Q3CNN4"/>
<dbReference type="SUPFAM" id="SSF56112">
    <property type="entry name" value="Protein kinase-like (PK-like)"/>
    <property type="match status" value="1"/>
</dbReference>
<dbReference type="Pfam" id="PF07714">
    <property type="entry name" value="PK_Tyr_Ser-Thr"/>
    <property type="match status" value="1"/>
</dbReference>
<evidence type="ECO:0000256" key="8">
    <source>
        <dbReference type="SAM" id="MobiDB-lite"/>
    </source>
</evidence>
<dbReference type="InterPro" id="IPR013083">
    <property type="entry name" value="Znf_RING/FYVE/PHD"/>
</dbReference>
<evidence type="ECO:0000256" key="7">
    <source>
        <dbReference type="SAM" id="Coils"/>
    </source>
</evidence>
<dbReference type="GO" id="GO:0004672">
    <property type="term" value="F:protein kinase activity"/>
    <property type="evidence" value="ECO:0007669"/>
    <property type="project" value="InterPro"/>
</dbReference>
<dbReference type="InParanoid" id="A0A1Q3CNN4"/>
<feature type="region of interest" description="Disordered" evidence="8">
    <location>
        <begin position="1"/>
        <end position="20"/>
    </location>
</feature>
<comment type="pathway">
    <text evidence="3">Protein modification; protein ubiquitination.</text>
</comment>
<accession>A0A1Q3CNN4</accession>
<reference evidence="12" key="1">
    <citation type="submission" date="2016-04" db="EMBL/GenBank/DDBJ databases">
        <title>Cephalotus genome sequencing.</title>
        <authorList>
            <person name="Fukushima K."/>
            <person name="Hasebe M."/>
            <person name="Fang X."/>
        </authorList>
    </citation>
    <scope>NUCLEOTIDE SEQUENCE [LARGE SCALE GENOMIC DNA]</scope>
    <source>
        <strain evidence="12">cv. St1</strain>
    </source>
</reference>
<comment type="catalytic activity">
    <reaction evidence="1">
        <text>S-ubiquitinyl-[E2 ubiquitin-conjugating enzyme]-L-cysteine + [acceptor protein]-L-lysine = [E2 ubiquitin-conjugating enzyme]-L-cysteine + N(6)-ubiquitinyl-[acceptor protein]-L-lysine.</text>
        <dbReference type="EC" id="2.3.2.27"/>
    </reaction>
</comment>
<dbReference type="InterPro" id="IPR001245">
    <property type="entry name" value="Ser-Thr/Tyr_kinase_cat_dom"/>
</dbReference>
<dbReference type="SUPFAM" id="SSF57850">
    <property type="entry name" value="RING/U-box"/>
    <property type="match status" value="1"/>
</dbReference>
<dbReference type="Proteomes" id="UP000187406">
    <property type="component" value="Unassembled WGS sequence"/>
</dbReference>
<dbReference type="EMBL" id="BDDD01002477">
    <property type="protein sequence ID" value="GAV81732.1"/>
    <property type="molecule type" value="Genomic_DNA"/>
</dbReference>
<name>A0A1Q3CNN4_CEPFO</name>
<feature type="compositionally biased region" description="Low complexity" evidence="8">
    <location>
        <begin position="8"/>
        <end position="18"/>
    </location>
</feature>
<evidence type="ECO:0000256" key="1">
    <source>
        <dbReference type="ARBA" id="ARBA00000900"/>
    </source>
</evidence>
<keyword evidence="7" id="KW-0175">Coiled coil</keyword>
<dbReference type="SUPFAM" id="SSF52402">
    <property type="entry name" value="Adenine nucleotide alpha hydrolases-like"/>
    <property type="match status" value="1"/>
</dbReference>
<evidence type="ECO:0000313" key="12">
    <source>
        <dbReference type="Proteomes" id="UP000187406"/>
    </source>
</evidence>
<dbReference type="AlphaFoldDB" id="A0A1Q3CNN4"/>
<dbReference type="Gene3D" id="3.30.200.20">
    <property type="entry name" value="Phosphorylase Kinase, domain 1"/>
    <property type="match status" value="1"/>
</dbReference>
<evidence type="ECO:0000256" key="6">
    <source>
        <dbReference type="ARBA" id="ARBA00022786"/>
    </source>
</evidence>
<comment type="function">
    <text evidence="2">Functions as an E3 ubiquitin ligase.</text>
</comment>
<dbReference type="PANTHER" id="PTHR45647">
    <property type="entry name" value="OS02G0152300 PROTEIN"/>
    <property type="match status" value="1"/>
</dbReference>
<feature type="domain" description="Protein kinase" evidence="9">
    <location>
        <begin position="405"/>
        <end position="666"/>
    </location>
</feature>
<dbReference type="PROSITE" id="PS50011">
    <property type="entry name" value="PROTEIN_KINASE_DOM"/>
    <property type="match status" value="1"/>
</dbReference>
<dbReference type="InterPro" id="IPR051348">
    <property type="entry name" value="U-box_ubiquitin_ligases"/>
</dbReference>
<dbReference type="OrthoDB" id="4062651at2759"/>
<dbReference type="InterPro" id="IPR014729">
    <property type="entry name" value="Rossmann-like_a/b/a_fold"/>
</dbReference>
<dbReference type="InterPro" id="IPR003613">
    <property type="entry name" value="Ubox_domain"/>
</dbReference>
<keyword evidence="6" id="KW-0833">Ubl conjugation pathway</keyword>
<sequence length="761" mass="85741">MAMKFESKSSSSSSPSSSLARQDVDDDIVYVAVGKEVEESKPTLLWALQNFGGRVRILHVHHCPTTIPSTCRVGEQDYRISSERQKMNKILNDYLQICHQAEVHAEKLHIEMDDVGKGIVELIYQHSIKKLVMGAAANKHYSERTIKSEKAIYVQQHVPSFCKIWFICNGLLIYTGECNSDAFKVEVTSPSSVVETGPSNPRSPFQDSGHLGCSSSEVVDCSTLISRTSGEETIDQLINQLEAAFLEAEKSKREAYEESGKRVKAEKTTIEALRRARALENSYTEELRRRSNIEEALTKTKEDLQEMRKQQDEERLTSRDQKLLLENQVLSYEHRMKELHNEILSSTEKVEIYRKERDNLQIGYDAAIRRIELLRKQTEEASSSHTDQFLSEFSVSEIHKATRDFHSSMKIAEGGYGSIYQGSLRQTEVAIKVVHSSSLQGPLQFEQEVNLLSKLRHPNLVTLIGVCREIWALVYEYLPDGSLEDHLICKGDTPPLSWQTRICIAIGLCSVLIFLHSSNPCVVHGNLKPGNILLDAKFACKLSDFGICRALSMRGNLNNGTNPHEAFPYMDPQFLATGELSPKSDIYSFGIILLQLLTGRSPLNMANDVSNAVDQNNLNSLLDPLAGNWPFVQALQLARLGLRCCSMNRSRRPDLVSEVWDVLKRMGDSCESPSSFQPTTEDHSQAPSYFICPILQDVMEDPHVAADGFTYELEEIRGWLSSGHDTSPMTNLRLSNGNLVPNRALRSAIQDWRKRYPNVQN</sequence>
<dbReference type="PROSITE" id="PS51698">
    <property type="entry name" value="U_BOX"/>
    <property type="match status" value="1"/>
</dbReference>
<dbReference type="Gene3D" id="1.10.510.10">
    <property type="entry name" value="Transferase(Phosphotransferase) domain 1"/>
    <property type="match status" value="1"/>
</dbReference>
<dbReference type="InterPro" id="IPR000719">
    <property type="entry name" value="Prot_kinase_dom"/>
</dbReference>
<dbReference type="Gene3D" id="3.40.50.620">
    <property type="entry name" value="HUPs"/>
    <property type="match status" value="1"/>
</dbReference>
<feature type="region of interest" description="Disordered" evidence="8">
    <location>
        <begin position="191"/>
        <end position="211"/>
    </location>
</feature>
<dbReference type="CDD" id="cd16655">
    <property type="entry name" value="RING-Ubox_WDSUB1-like"/>
    <property type="match status" value="1"/>
</dbReference>
<organism evidence="11 12">
    <name type="scientific">Cephalotus follicularis</name>
    <name type="common">Albany pitcher plant</name>
    <dbReference type="NCBI Taxonomy" id="3775"/>
    <lineage>
        <taxon>Eukaryota</taxon>
        <taxon>Viridiplantae</taxon>
        <taxon>Streptophyta</taxon>
        <taxon>Embryophyta</taxon>
        <taxon>Tracheophyta</taxon>
        <taxon>Spermatophyta</taxon>
        <taxon>Magnoliopsida</taxon>
        <taxon>eudicotyledons</taxon>
        <taxon>Gunneridae</taxon>
        <taxon>Pentapetalae</taxon>
        <taxon>rosids</taxon>
        <taxon>fabids</taxon>
        <taxon>Oxalidales</taxon>
        <taxon>Cephalotaceae</taxon>
        <taxon>Cephalotus</taxon>
    </lineage>
</organism>
<dbReference type="PANTHER" id="PTHR45647:SF52">
    <property type="entry name" value="PROTEIN KINASE DOMAIN-CONTAINING PROTEIN"/>
    <property type="match status" value="1"/>
</dbReference>
<comment type="caution">
    <text evidence="11">The sequence shown here is derived from an EMBL/GenBank/DDBJ whole genome shotgun (WGS) entry which is preliminary data.</text>
</comment>
<evidence type="ECO:0000313" key="11">
    <source>
        <dbReference type="EMBL" id="GAV81732.1"/>
    </source>
</evidence>
<dbReference type="GO" id="GO:0005524">
    <property type="term" value="F:ATP binding"/>
    <property type="evidence" value="ECO:0007669"/>
    <property type="project" value="InterPro"/>
</dbReference>
<dbReference type="CDD" id="cd01989">
    <property type="entry name" value="USP_STK_Ubox_N"/>
    <property type="match status" value="1"/>
</dbReference>
<keyword evidence="11" id="KW-0418">Kinase</keyword>
<dbReference type="UniPathway" id="UPA00143"/>
<evidence type="ECO:0000256" key="2">
    <source>
        <dbReference type="ARBA" id="ARBA00003861"/>
    </source>
</evidence>
<dbReference type="GO" id="GO:0061630">
    <property type="term" value="F:ubiquitin protein ligase activity"/>
    <property type="evidence" value="ECO:0007669"/>
    <property type="project" value="UniProtKB-EC"/>
</dbReference>
<dbReference type="GO" id="GO:0016567">
    <property type="term" value="P:protein ubiquitination"/>
    <property type="evidence" value="ECO:0007669"/>
    <property type="project" value="UniProtKB-UniPathway"/>
</dbReference>
<keyword evidence="5" id="KW-0808">Transferase</keyword>
<dbReference type="SMART" id="SM00504">
    <property type="entry name" value="Ubox"/>
    <property type="match status" value="1"/>
</dbReference>
<dbReference type="Gene3D" id="3.30.40.10">
    <property type="entry name" value="Zinc/RING finger domain, C3HC4 (zinc finger)"/>
    <property type="match status" value="1"/>
</dbReference>
<dbReference type="EC" id="2.3.2.27" evidence="4"/>
<evidence type="ECO:0000259" key="10">
    <source>
        <dbReference type="PROSITE" id="PS51698"/>
    </source>
</evidence>
<evidence type="ECO:0000256" key="4">
    <source>
        <dbReference type="ARBA" id="ARBA00012483"/>
    </source>
</evidence>
<evidence type="ECO:0000256" key="3">
    <source>
        <dbReference type="ARBA" id="ARBA00004906"/>
    </source>
</evidence>
<feature type="coiled-coil region" evidence="7">
    <location>
        <begin position="234"/>
        <end position="356"/>
    </location>
</feature>
<dbReference type="Pfam" id="PF04564">
    <property type="entry name" value="U-box"/>
    <property type="match status" value="1"/>
</dbReference>
<dbReference type="InterPro" id="IPR011009">
    <property type="entry name" value="Kinase-like_dom_sf"/>
</dbReference>
<gene>
    <name evidence="11" type="ORF">CFOL_v3_25186</name>
</gene>
<evidence type="ECO:0000256" key="5">
    <source>
        <dbReference type="ARBA" id="ARBA00022679"/>
    </source>
</evidence>
<proteinExistence type="predicted"/>